<protein>
    <submittedName>
        <fullName evidence="2">Uncharacterized protein</fullName>
    </submittedName>
</protein>
<keyword evidence="1" id="KW-0472">Membrane</keyword>
<feature type="transmembrane region" description="Helical" evidence="1">
    <location>
        <begin position="31"/>
        <end position="52"/>
    </location>
</feature>
<feature type="transmembrane region" description="Helical" evidence="1">
    <location>
        <begin position="100"/>
        <end position="121"/>
    </location>
</feature>
<gene>
    <name evidence="2" type="ORF">EF514_08255</name>
</gene>
<accession>A0A437S5H8</accession>
<dbReference type="Proteomes" id="UP000288812">
    <property type="component" value="Unassembled WGS sequence"/>
</dbReference>
<dbReference type="AlphaFoldDB" id="A0A437S5H8"/>
<keyword evidence="1" id="KW-0812">Transmembrane</keyword>
<dbReference type="OrthoDB" id="1701517at2"/>
<organism evidence="2 3">
    <name type="scientific">Anaerosphaera multitolerans</name>
    <dbReference type="NCBI Taxonomy" id="2487351"/>
    <lineage>
        <taxon>Bacteria</taxon>
        <taxon>Bacillati</taxon>
        <taxon>Bacillota</taxon>
        <taxon>Tissierellia</taxon>
        <taxon>Tissierellales</taxon>
        <taxon>Peptoniphilaceae</taxon>
        <taxon>Anaerosphaera</taxon>
    </lineage>
</organism>
<reference evidence="2 3" key="1">
    <citation type="submission" date="2018-11" db="EMBL/GenBank/DDBJ databases">
        <title>Genome sequencing and assembly of Anaerosphaera sp. nov., GS7-6-2.</title>
        <authorList>
            <person name="Rettenmaier R."/>
            <person name="Liebl W."/>
            <person name="Zverlov V."/>
        </authorList>
    </citation>
    <scope>NUCLEOTIDE SEQUENCE [LARGE SCALE GENOMIC DNA]</scope>
    <source>
        <strain evidence="2 3">GS7-6-2</strain>
    </source>
</reference>
<feature type="transmembrane region" description="Helical" evidence="1">
    <location>
        <begin position="58"/>
        <end position="79"/>
    </location>
</feature>
<sequence>MAKKKNKKIKSVNLDKVVLSEEETKVAKKKAMLIILLCIMWPITLLLLWPSLRSIVPTIVYYGIILISMVNVILTYTFTTLEIDEMKYQAFLQRNPIGKVERLGSVFVIAEVGLIMMFIILSK</sequence>
<proteinExistence type="predicted"/>
<evidence type="ECO:0000313" key="2">
    <source>
        <dbReference type="EMBL" id="RVU54283.1"/>
    </source>
</evidence>
<dbReference type="EMBL" id="RLIH01000012">
    <property type="protein sequence ID" value="RVU54283.1"/>
    <property type="molecule type" value="Genomic_DNA"/>
</dbReference>
<dbReference type="RefSeq" id="WP_127724961.1">
    <property type="nucleotide sequence ID" value="NZ_RLIH01000012.1"/>
</dbReference>
<evidence type="ECO:0000313" key="3">
    <source>
        <dbReference type="Proteomes" id="UP000288812"/>
    </source>
</evidence>
<keyword evidence="1" id="KW-1133">Transmembrane helix</keyword>
<keyword evidence="3" id="KW-1185">Reference proteome</keyword>
<comment type="caution">
    <text evidence="2">The sequence shown here is derived from an EMBL/GenBank/DDBJ whole genome shotgun (WGS) entry which is preliminary data.</text>
</comment>
<evidence type="ECO:0000256" key="1">
    <source>
        <dbReference type="SAM" id="Phobius"/>
    </source>
</evidence>
<name>A0A437S5H8_9FIRM</name>